<keyword evidence="3 5" id="KW-1133">Transmembrane helix</keyword>
<dbReference type="Gene3D" id="1.20.1540.10">
    <property type="entry name" value="Rhomboid-like"/>
    <property type="match status" value="1"/>
</dbReference>
<gene>
    <name evidence="7" type="ORF">GM415_00905</name>
</gene>
<keyword evidence="4 5" id="KW-0472">Membrane</keyword>
<reference evidence="7 8" key="1">
    <citation type="submission" date="2019-11" db="EMBL/GenBank/DDBJ databases">
        <authorList>
            <person name="Zheng R.K."/>
            <person name="Sun C.M."/>
        </authorList>
    </citation>
    <scope>NUCLEOTIDE SEQUENCE [LARGE SCALE GENOMIC DNA]</scope>
    <source>
        <strain evidence="7 8">SRB007</strain>
    </source>
</reference>
<dbReference type="GO" id="GO:0004252">
    <property type="term" value="F:serine-type endopeptidase activity"/>
    <property type="evidence" value="ECO:0007669"/>
    <property type="project" value="InterPro"/>
</dbReference>
<dbReference type="AlphaFoldDB" id="A0A6I6JI89"/>
<comment type="subcellular location">
    <subcellularLocation>
        <location evidence="1">Membrane</location>
        <topology evidence="1">Multi-pass membrane protein</topology>
    </subcellularLocation>
</comment>
<feature type="transmembrane region" description="Helical" evidence="5">
    <location>
        <begin position="261"/>
        <end position="281"/>
    </location>
</feature>
<evidence type="ECO:0000256" key="2">
    <source>
        <dbReference type="ARBA" id="ARBA00022692"/>
    </source>
</evidence>
<evidence type="ECO:0000256" key="1">
    <source>
        <dbReference type="ARBA" id="ARBA00004141"/>
    </source>
</evidence>
<keyword evidence="8" id="KW-1185">Reference proteome</keyword>
<dbReference type="KEGG" id="psel:GM415_00905"/>
<organism evidence="7 8">
    <name type="scientific">Pseudodesulfovibrio cashew</name>
    <dbReference type="NCBI Taxonomy" id="2678688"/>
    <lineage>
        <taxon>Bacteria</taxon>
        <taxon>Pseudomonadati</taxon>
        <taxon>Thermodesulfobacteriota</taxon>
        <taxon>Desulfovibrionia</taxon>
        <taxon>Desulfovibrionales</taxon>
        <taxon>Desulfovibrionaceae</taxon>
    </lineage>
</organism>
<dbReference type="Proteomes" id="UP000428328">
    <property type="component" value="Chromosome"/>
</dbReference>
<feature type="transmembrane region" description="Helical" evidence="5">
    <location>
        <begin position="287"/>
        <end position="309"/>
    </location>
</feature>
<dbReference type="Pfam" id="PF01694">
    <property type="entry name" value="Rhomboid"/>
    <property type="match status" value="1"/>
</dbReference>
<keyword evidence="7" id="KW-0645">Protease</keyword>
<dbReference type="InterPro" id="IPR035952">
    <property type="entry name" value="Rhomboid-like_sf"/>
</dbReference>
<name>A0A6I6JI89_9BACT</name>
<accession>A0A6I6JI89</accession>
<feature type="transmembrane region" description="Helical" evidence="5">
    <location>
        <begin position="221"/>
        <end position="240"/>
    </location>
</feature>
<dbReference type="GO" id="GO:0016020">
    <property type="term" value="C:membrane"/>
    <property type="evidence" value="ECO:0007669"/>
    <property type="project" value="UniProtKB-SubCell"/>
</dbReference>
<keyword evidence="2 5" id="KW-0812">Transmembrane</keyword>
<evidence type="ECO:0000256" key="5">
    <source>
        <dbReference type="SAM" id="Phobius"/>
    </source>
</evidence>
<proteinExistence type="predicted"/>
<dbReference type="PANTHER" id="PTHR43066">
    <property type="entry name" value="RHOMBOID-RELATED PROTEIN"/>
    <property type="match status" value="1"/>
</dbReference>
<sequence>MPITPPSTSFLRRTFRPQWVDLAPRVLNAAPEDPGLDLPTARLWALVLASRHIPCRERTRSEIEGGGHTVQVRQWFADRAEEEIRLYLEENKPDGRAVVLPDLRPVGGLEPTVFAMAALVLFHWICSRTYPSLALHPSTWLDLGSCEARRVLAGEWWRIFTGLTLHGDIAHVMGNALIGGVFVWLAARRLGSGLAWVLVLLGGGLGNLLNAMAHGAPHNSIGFSTASFAAAGLLAGIAGFRVGGGLHGLGDGPLPRRIVRFLGSALLPVAAGLGLLAMLGAGEDTDLGAHLFGFASGLGIGITTGLIATRLGLPSPRKDKALLTVASAMPVLAWFAAWLA</sequence>
<dbReference type="GO" id="GO:0006508">
    <property type="term" value="P:proteolysis"/>
    <property type="evidence" value="ECO:0007669"/>
    <property type="project" value="UniProtKB-KW"/>
</dbReference>
<feature type="transmembrane region" description="Helical" evidence="5">
    <location>
        <begin position="321"/>
        <end position="339"/>
    </location>
</feature>
<protein>
    <submittedName>
        <fullName evidence="7">Rhomboid family intramembrane serine protease</fullName>
    </submittedName>
</protein>
<evidence type="ECO:0000313" key="8">
    <source>
        <dbReference type="Proteomes" id="UP000428328"/>
    </source>
</evidence>
<evidence type="ECO:0000256" key="4">
    <source>
        <dbReference type="ARBA" id="ARBA00023136"/>
    </source>
</evidence>
<evidence type="ECO:0000256" key="3">
    <source>
        <dbReference type="ARBA" id="ARBA00022989"/>
    </source>
</evidence>
<feature type="transmembrane region" description="Helical" evidence="5">
    <location>
        <begin position="169"/>
        <end position="187"/>
    </location>
</feature>
<evidence type="ECO:0000259" key="6">
    <source>
        <dbReference type="Pfam" id="PF01694"/>
    </source>
</evidence>
<dbReference type="InterPro" id="IPR022764">
    <property type="entry name" value="Peptidase_S54_rhomboid_dom"/>
</dbReference>
<evidence type="ECO:0000313" key="7">
    <source>
        <dbReference type="EMBL" id="QGY41941.1"/>
    </source>
</evidence>
<dbReference type="SUPFAM" id="SSF144091">
    <property type="entry name" value="Rhomboid-like"/>
    <property type="match status" value="1"/>
</dbReference>
<feature type="transmembrane region" description="Helical" evidence="5">
    <location>
        <begin position="194"/>
        <end position="215"/>
    </location>
</feature>
<keyword evidence="7" id="KW-0378">Hydrolase</keyword>
<feature type="domain" description="Peptidase S54 rhomboid" evidence="6">
    <location>
        <begin position="154"/>
        <end position="304"/>
    </location>
</feature>
<dbReference type="PANTHER" id="PTHR43066:SF5">
    <property type="entry name" value="RHOMBOID-LIKE PROTEIN 11, CHLOROPLASTIC-RELATED"/>
    <property type="match status" value="1"/>
</dbReference>
<dbReference type="EMBL" id="CP046400">
    <property type="protein sequence ID" value="QGY41941.1"/>
    <property type="molecule type" value="Genomic_DNA"/>
</dbReference>